<dbReference type="AlphaFoldDB" id="A0A4U1JKY9"/>
<reference evidence="2 3" key="1">
    <citation type="submission" date="2019-04" db="EMBL/GenBank/DDBJ databases">
        <title>Draft Whole-Genome sequence of the purple photosynthetic bacterium Rhodobacter capsulatus SP108 with an indigenous class A beta-lactamase.</title>
        <authorList>
            <person name="Robertson S."/>
            <person name="Meyer T.E."/>
            <person name="Kyndt J.A."/>
        </authorList>
    </citation>
    <scope>NUCLEOTIDE SEQUENCE [LARGE SCALE GENOMIC DNA]</scope>
    <source>
        <strain evidence="2 3">SP108</strain>
    </source>
</reference>
<evidence type="ECO:0000256" key="1">
    <source>
        <dbReference type="SAM" id="MobiDB-lite"/>
    </source>
</evidence>
<dbReference type="EMBL" id="SWJZ01000156">
    <property type="protein sequence ID" value="TKD12548.1"/>
    <property type="molecule type" value="Genomic_DNA"/>
</dbReference>
<feature type="compositionally biased region" description="Basic residues" evidence="1">
    <location>
        <begin position="68"/>
        <end position="80"/>
    </location>
</feature>
<proteinExistence type="predicted"/>
<accession>A0A4U1JKY9</accession>
<feature type="compositionally biased region" description="Basic residues" evidence="1">
    <location>
        <begin position="34"/>
        <end position="43"/>
    </location>
</feature>
<dbReference type="Proteomes" id="UP000310597">
    <property type="component" value="Unassembled WGS sequence"/>
</dbReference>
<evidence type="ECO:0000313" key="2">
    <source>
        <dbReference type="EMBL" id="TKD12548.1"/>
    </source>
</evidence>
<feature type="compositionally biased region" description="Basic and acidic residues" evidence="1">
    <location>
        <begin position="44"/>
        <end position="64"/>
    </location>
</feature>
<evidence type="ECO:0000313" key="3">
    <source>
        <dbReference type="Proteomes" id="UP000310597"/>
    </source>
</evidence>
<protein>
    <submittedName>
        <fullName evidence="2">Uncharacterized protein</fullName>
    </submittedName>
</protein>
<feature type="compositionally biased region" description="Basic and acidic residues" evidence="1">
    <location>
        <begin position="10"/>
        <end position="20"/>
    </location>
</feature>
<comment type="caution">
    <text evidence="2">The sequence shown here is derived from an EMBL/GenBank/DDBJ whole genome shotgun (WGS) entry which is preliminary data.</text>
</comment>
<name>A0A4U1JKY9_RHOCA</name>
<gene>
    <name evidence="2" type="ORF">FBT96_20395</name>
</gene>
<organism evidence="2 3">
    <name type="scientific">Rhodobacter capsulatus</name>
    <name type="common">Rhodopseudomonas capsulata</name>
    <dbReference type="NCBI Taxonomy" id="1061"/>
    <lineage>
        <taxon>Bacteria</taxon>
        <taxon>Pseudomonadati</taxon>
        <taxon>Pseudomonadota</taxon>
        <taxon>Alphaproteobacteria</taxon>
        <taxon>Rhodobacterales</taxon>
        <taxon>Rhodobacter group</taxon>
        <taxon>Rhodobacter</taxon>
    </lineage>
</organism>
<sequence>MMTGRCVFYSEKKSTEKAGKEAPTGEVQIAQQNKKTKKTRKRDVKREEKGKKKEKGRGEKKEGASWRTSKKKQKRKRHIARCPWKEEKRRWCGLT</sequence>
<feature type="region of interest" description="Disordered" evidence="1">
    <location>
        <begin position="1"/>
        <end position="81"/>
    </location>
</feature>